<gene>
    <name evidence="7" type="primary">ribH</name>
    <name evidence="8" type="ORF">Q5Y72_13355</name>
</gene>
<comment type="similarity">
    <text evidence="2 7">Belongs to the DMRL synthase family.</text>
</comment>
<keyword evidence="4 7" id="KW-0686">Riboflavin biosynthesis</keyword>
<feature type="binding site" evidence="7">
    <location>
        <begin position="88"/>
        <end position="89"/>
    </location>
    <ligand>
        <name>(2S)-2-hydroxy-3-oxobutyl phosphate</name>
        <dbReference type="ChEBI" id="CHEBI:58830"/>
    </ligand>
</feature>
<evidence type="ECO:0000313" key="8">
    <source>
        <dbReference type="EMBL" id="MDP5308075.1"/>
    </source>
</evidence>
<evidence type="ECO:0000256" key="6">
    <source>
        <dbReference type="ARBA" id="ARBA00048785"/>
    </source>
</evidence>
<sequence length="184" mass="18830">MASNTPHHQLALPEFDAPVRLLAVVAPYYRDIAAGLLSGARAIAAQAGASLDVIEVPGALEIPAAIGIASRQAGYHGFVALGCVIRGETTHYDTVCNDSSRALTLLGLQGLCIGNGILTVENVAQAEVRADPGGQDKGGGAAAAALHLVALTRRWPAASRPATAPEADRDLIRLAGRLEGQGQA</sequence>
<dbReference type="RefSeq" id="WP_305963923.1">
    <property type="nucleotide sequence ID" value="NZ_JAVAMQ010000012.1"/>
</dbReference>
<keyword evidence="9" id="KW-1185">Reference proteome</keyword>
<accession>A0ABT9JED4</accession>
<dbReference type="NCBIfam" id="NF000814">
    <property type="entry name" value="PRK00061.2-2"/>
    <property type="match status" value="1"/>
</dbReference>
<comment type="caution">
    <text evidence="8">The sequence shown here is derived from an EMBL/GenBank/DDBJ whole genome shotgun (WGS) entry which is preliminary data.</text>
</comment>
<evidence type="ECO:0000256" key="2">
    <source>
        <dbReference type="ARBA" id="ARBA00007424"/>
    </source>
</evidence>
<evidence type="ECO:0000256" key="7">
    <source>
        <dbReference type="HAMAP-Rule" id="MF_00178"/>
    </source>
</evidence>
<organism evidence="8 9">
    <name type="scientific">Paracoccus spongiarum</name>
    <dbReference type="NCBI Taxonomy" id="3064387"/>
    <lineage>
        <taxon>Bacteria</taxon>
        <taxon>Pseudomonadati</taxon>
        <taxon>Pseudomonadota</taxon>
        <taxon>Alphaproteobacteria</taxon>
        <taxon>Rhodobacterales</taxon>
        <taxon>Paracoccaceae</taxon>
        <taxon>Paracoccus</taxon>
    </lineage>
</organism>
<feature type="binding site" evidence="7">
    <location>
        <begin position="59"/>
        <end position="61"/>
    </location>
    <ligand>
        <name>5-amino-6-(D-ribitylamino)uracil</name>
        <dbReference type="ChEBI" id="CHEBI:15934"/>
    </ligand>
</feature>
<dbReference type="Proteomes" id="UP001224997">
    <property type="component" value="Unassembled WGS sequence"/>
</dbReference>
<dbReference type="InterPro" id="IPR036467">
    <property type="entry name" value="LS/RS_sf"/>
</dbReference>
<dbReference type="GO" id="GO:0000906">
    <property type="term" value="F:6,7-dimethyl-8-ribityllumazine synthase activity"/>
    <property type="evidence" value="ECO:0007669"/>
    <property type="project" value="UniProtKB-EC"/>
</dbReference>
<feature type="binding site" evidence="7">
    <location>
        <position position="115"/>
    </location>
    <ligand>
        <name>5-amino-6-(D-ribitylamino)uracil</name>
        <dbReference type="ChEBI" id="CHEBI:15934"/>
    </ligand>
</feature>
<dbReference type="SUPFAM" id="SSF52121">
    <property type="entry name" value="Lumazine synthase"/>
    <property type="match status" value="1"/>
</dbReference>
<feature type="active site" description="Proton donor" evidence="7">
    <location>
        <position position="91"/>
    </location>
</feature>
<dbReference type="InterPro" id="IPR002180">
    <property type="entry name" value="LS/RS"/>
</dbReference>
<feature type="binding site" evidence="7">
    <location>
        <begin position="83"/>
        <end position="85"/>
    </location>
    <ligand>
        <name>5-amino-6-(D-ribitylamino)uracil</name>
        <dbReference type="ChEBI" id="CHEBI:15934"/>
    </ligand>
</feature>
<comment type="catalytic activity">
    <reaction evidence="6 7">
        <text>(2S)-2-hydroxy-3-oxobutyl phosphate + 5-amino-6-(D-ribitylamino)uracil = 6,7-dimethyl-8-(1-D-ribityl)lumazine + phosphate + 2 H2O + H(+)</text>
        <dbReference type="Rhea" id="RHEA:26152"/>
        <dbReference type="ChEBI" id="CHEBI:15377"/>
        <dbReference type="ChEBI" id="CHEBI:15378"/>
        <dbReference type="ChEBI" id="CHEBI:15934"/>
        <dbReference type="ChEBI" id="CHEBI:43474"/>
        <dbReference type="ChEBI" id="CHEBI:58201"/>
        <dbReference type="ChEBI" id="CHEBI:58830"/>
        <dbReference type="EC" id="2.5.1.78"/>
    </reaction>
</comment>
<evidence type="ECO:0000256" key="5">
    <source>
        <dbReference type="ARBA" id="ARBA00022679"/>
    </source>
</evidence>
<dbReference type="CDD" id="cd09209">
    <property type="entry name" value="Lumazine_synthase-I"/>
    <property type="match status" value="1"/>
</dbReference>
<dbReference type="PANTHER" id="PTHR21058">
    <property type="entry name" value="6,7-DIMETHYL-8-RIBITYLLUMAZINE SYNTHASE DMRL SYNTHASE LUMAZINE SYNTHASE"/>
    <property type="match status" value="1"/>
</dbReference>
<dbReference type="PANTHER" id="PTHR21058:SF0">
    <property type="entry name" value="6,7-DIMETHYL-8-RIBITYLLUMAZINE SYNTHASE"/>
    <property type="match status" value="1"/>
</dbReference>
<comment type="pathway">
    <text evidence="1 7">Cofactor biosynthesis; riboflavin biosynthesis; riboflavin from 2-hydroxy-3-oxobutyl phosphate and 5-amino-6-(D-ribitylamino)uracil: step 1/2.</text>
</comment>
<protein>
    <recommendedName>
        <fullName evidence="3 7">6,7-dimethyl-8-ribityllumazine synthase</fullName>
        <shortName evidence="7">DMRL synthase</shortName>
        <shortName evidence="7">LS</shortName>
        <shortName evidence="7">Lumazine synthase</shortName>
        <ecNumber evidence="3 7">2.5.1.78</ecNumber>
    </recommendedName>
</protein>
<dbReference type="EMBL" id="JAVAMQ010000012">
    <property type="protein sequence ID" value="MDP5308075.1"/>
    <property type="molecule type" value="Genomic_DNA"/>
</dbReference>
<reference evidence="8 9" key="1">
    <citation type="submission" date="2023-08" db="EMBL/GenBank/DDBJ databases">
        <authorList>
            <person name="Park J.-S."/>
        </authorList>
    </citation>
    <scope>NUCLEOTIDE SEQUENCE [LARGE SCALE GENOMIC DNA]</scope>
    <source>
        <strain evidence="8 9">2205BS29-5</strain>
    </source>
</reference>
<dbReference type="InterPro" id="IPR034964">
    <property type="entry name" value="LS"/>
</dbReference>
<evidence type="ECO:0000313" key="9">
    <source>
        <dbReference type="Proteomes" id="UP001224997"/>
    </source>
</evidence>
<keyword evidence="5 7" id="KW-0808">Transferase</keyword>
<evidence type="ECO:0000256" key="1">
    <source>
        <dbReference type="ARBA" id="ARBA00004917"/>
    </source>
</evidence>
<comment type="function">
    <text evidence="7">Catalyzes the formation of 6,7-dimethyl-8-ribityllumazine by condensation of 5-amino-6-(D-ribitylamino)uracil with 3,4-dihydroxy-2-butanone 4-phosphate. This is the penultimate step in the biosynthesis of riboflavin.</text>
</comment>
<feature type="binding site" evidence="7">
    <location>
        <position position="129"/>
    </location>
    <ligand>
        <name>(2S)-2-hydroxy-3-oxobutyl phosphate</name>
        <dbReference type="ChEBI" id="CHEBI:58830"/>
    </ligand>
</feature>
<dbReference type="Gene3D" id="3.40.50.960">
    <property type="entry name" value="Lumazine/riboflavin synthase"/>
    <property type="match status" value="1"/>
</dbReference>
<dbReference type="HAMAP" id="MF_00178">
    <property type="entry name" value="Lumazine_synth"/>
    <property type="match status" value="1"/>
</dbReference>
<name>A0ABT9JED4_9RHOB</name>
<evidence type="ECO:0000256" key="3">
    <source>
        <dbReference type="ARBA" id="ARBA00012664"/>
    </source>
</evidence>
<evidence type="ECO:0000256" key="4">
    <source>
        <dbReference type="ARBA" id="ARBA00022619"/>
    </source>
</evidence>
<proteinExistence type="inferred from homology"/>
<dbReference type="Pfam" id="PF00885">
    <property type="entry name" value="DMRL_synthase"/>
    <property type="match status" value="1"/>
</dbReference>
<dbReference type="EC" id="2.5.1.78" evidence="3 7"/>
<feature type="binding site" evidence="7">
    <location>
        <position position="28"/>
    </location>
    <ligand>
        <name>5-amino-6-(D-ribitylamino)uracil</name>
        <dbReference type="ChEBI" id="CHEBI:15934"/>
    </ligand>
</feature>